<evidence type="ECO:0000313" key="3">
    <source>
        <dbReference type="Proteomes" id="UP000000657"/>
    </source>
</evidence>
<gene>
    <name evidence="2" type="ordered locus">FRAAL6402</name>
</gene>
<feature type="compositionally biased region" description="Basic and acidic residues" evidence="1">
    <location>
        <begin position="1"/>
        <end position="17"/>
    </location>
</feature>
<dbReference type="KEGG" id="fal:FRAAL6402"/>
<proteinExistence type="predicted"/>
<reference evidence="2 3" key="1">
    <citation type="journal article" date="2007" name="Genome Res.">
        <title>Genome characteristics of facultatively symbiotic Frankia sp. strains reflect host range and host plant biogeography.</title>
        <authorList>
            <person name="Normand P."/>
            <person name="Lapierre P."/>
            <person name="Tisa L.S."/>
            <person name="Gogarten J.P."/>
            <person name="Alloisio N."/>
            <person name="Bagnarol E."/>
            <person name="Bassi C.A."/>
            <person name="Berry A.M."/>
            <person name="Bickhart D.M."/>
            <person name="Choisne N."/>
            <person name="Couloux A."/>
            <person name="Cournoyer B."/>
            <person name="Cruveiller S."/>
            <person name="Daubin V."/>
            <person name="Demange N."/>
            <person name="Francino M.P."/>
            <person name="Goltsman E."/>
            <person name="Huang Y."/>
            <person name="Kopp O.R."/>
            <person name="Labarre L."/>
            <person name="Lapidus A."/>
            <person name="Lavire C."/>
            <person name="Marechal J."/>
            <person name="Martinez M."/>
            <person name="Mastronunzio J.E."/>
            <person name="Mullin B.C."/>
            <person name="Niemann J."/>
            <person name="Pujic P."/>
            <person name="Rawnsley T."/>
            <person name="Rouy Z."/>
            <person name="Schenowitz C."/>
            <person name="Sellstedt A."/>
            <person name="Tavares F."/>
            <person name="Tomkins J.P."/>
            <person name="Vallenet D."/>
            <person name="Valverde C."/>
            <person name="Wall L.G."/>
            <person name="Wang Y."/>
            <person name="Medigue C."/>
            <person name="Benson D.R."/>
        </authorList>
    </citation>
    <scope>NUCLEOTIDE SEQUENCE [LARGE SCALE GENOMIC DNA]</scope>
    <source>
        <strain evidence="3">DSM 45986 / CECT 9034 / ACN14a</strain>
    </source>
</reference>
<keyword evidence="3" id="KW-1185">Reference proteome</keyword>
<name>Q0RC05_FRAAA</name>
<feature type="compositionally biased region" description="Basic and acidic residues" evidence="1">
    <location>
        <begin position="38"/>
        <end position="52"/>
    </location>
</feature>
<evidence type="ECO:0000313" key="2">
    <source>
        <dbReference type="EMBL" id="CAJ65025.1"/>
    </source>
</evidence>
<feature type="region of interest" description="Disordered" evidence="1">
    <location>
        <begin position="1"/>
        <end position="110"/>
    </location>
</feature>
<feature type="compositionally biased region" description="Basic and acidic residues" evidence="1">
    <location>
        <begin position="96"/>
        <end position="110"/>
    </location>
</feature>
<protein>
    <submittedName>
        <fullName evidence="2">Uncharacterized protein</fullName>
    </submittedName>
</protein>
<dbReference type="HOGENOM" id="CLU_2167250_0_0_11"/>
<dbReference type="AlphaFoldDB" id="Q0RC05"/>
<evidence type="ECO:0000256" key="1">
    <source>
        <dbReference type="SAM" id="MobiDB-lite"/>
    </source>
</evidence>
<dbReference type="EMBL" id="CT573213">
    <property type="protein sequence ID" value="CAJ65025.1"/>
    <property type="molecule type" value="Genomic_DNA"/>
</dbReference>
<organism evidence="2 3">
    <name type="scientific">Frankia alni (strain DSM 45986 / CECT 9034 / ACN14a)</name>
    <dbReference type="NCBI Taxonomy" id="326424"/>
    <lineage>
        <taxon>Bacteria</taxon>
        <taxon>Bacillati</taxon>
        <taxon>Actinomycetota</taxon>
        <taxon>Actinomycetes</taxon>
        <taxon>Frankiales</taxon>
        <taxon>Frankiaceae</taxon>
        <taxon>Frankia</taxon>
    </lineage>
</organism>
<sequence length="110" mass="12447">MPQPARARERPGHRAEQRLAANPSAGRSRRPVGNRFSTDLRPRPRSPVRDRGNQQAAPHEGKIMGATEPRDDDAFDDEREIGWGDESLSEEDDPDIERLLADLPPHHVER</sequence>
<feature type="compositionally biased region" description="Acidic residues" evidence="1">
    <location>
        <begin position="70"/>
        <end position="79"/>
    </location>
</feature>
<accession>Q0RC05</accession>
<dbReference type="Proteomes" id="UP000000657">
    <property type="component" value="Chromosome"/>
</dbReference>
<dbReference type="STRING" id="326424.FRAAL6402"/>